<evidence type="ECO:0000313" key="16">
    <source>
        <dbReference type="Proteomes" id="UP001589645"/>
    </source>
</evidence>
<evidence type="ECO:0000256" key="12">
    <source>
        <dbReference type="ARBA" id="ARBA00023136"/>
    </source>
</evidence>
<feature type="domain" description="Histidine kinase" evidence="13">
    <location>
        <begin position="259"/>
        <end position="468"/>
    </location>
</feature>
<dbReference type="EC" id="2.7.13.3" evidence="3"/>
<dbReference type="InterPro" id="IPR036097">
    <property type="entry name" value="HisK_dim/P_sf"/>
</dbReference>
<dbReference type="InterPro" id="IPR050428">
    <property type="entry name" value="TCS_sensor_his_kinase"/>
</dbReference>
<keyword evidence="9 15" id="KW-0067">ATP-binding</keyword>
<dbReference type="RefSeq" id="WP_390192419.1">
    <property type="nucleotide sequence ID" value="NZ_JBHMEP010000002.1"/>
</dbReference>
<dbReference type="InterPro" id="IPR005467">
    <property type="entry name" value="His_kinase_dom"/>
</dbReference>
<dbReference type="CDD" id="cd00082">
    <property type="entry name" value="HisKA"/>
    <property type="match status" value="1"/>
</dbReference>
<evidence type="ECO:0000256" key="6">
    <source>
        <dbReference type="ARBA" id="ARBA00022692"/>
    </source>
</evidence>
<keyword evidence="6" id="KW-0812">Transmembrane</keyword>
<name>A0ABV5HML3_9VIBR</name>
<accession>A0ABV5HML3</accession>
<evidence type="ECO:0000256" key="7">
    <source>
        <dbReference type="ARBA" id="ARBA00022741"/>
    </source>
</evidence>
<feature type="domain" description="HAMP" evidence="14">
    <location>
        <begin position="203"/>
        <end position="251"/>
    </location>
</feature>
<evidence type="ECO:0000256" key="4">
    <source>
        <dbReference type="ARBA" id="ARBA00022553"/>
    </source>
</evidence>
<dbReference type="EMBL" id="JBHMEP010000002">
    <property type="protein sequence ID" value="MFB9135485.1"/>
    <property type="molecule type" value="Genomic_DNA"/>
</dbReference>
<dbReference type="SMART" id="SM00387">
    <property type="entry name" value="HATPase_c"/>
    <property type="match status" value="1"/>
</dbReference>
<dbReference type="SUPFAM" id="SSF47384">
    <property type="entry name" value="Homodimeric domain of signal transducing histidine kinase"/>
    <property type="match status" value="1"/>
</dbReference>
<keyword evidence="12" id="KW-0472">Membrane</keyword>
<evidence type="ECO:0000256" key="5">
    <source>
        <dbReference type="ARBA" id="ARBA00022679"/>
    </source>
</evidence>
<dbReference type="InterPro" id="IPR003660">
    <property type="entry name" value="HAMP_dom"/>
</dbReference>
<comment type="catalytic activity">
    <reaction evidence="1">
        <text>ATP + protein L-histidine = ADP + protein N-phospho-L-histidine.</text>
        <dbReference type="EC" id="2.7.13.3"/>
    </reaction>
</comment>
<dbReference type="PROSITE" id="PS50885">
    <property type="entry name" value="HAMP"/>
    <property type="match status" value="1"/>
</dbReference>
<dbReference type="GO" id="GO:0005524">
    <property type="term" value="F:ATP binding"/>
    <property type="evidence" value="ECO:0007669"/>
    <property type="project" value="UniProtKB-KW"/>
</dbReference>
<protein>
    <recommendedName>
        <fullName evidence="3">histidine kinase</fullName>
        <ecNumber evidence="3">2.7.13.3</ecNumber>
    </recommendedName>
</protein>
<dbReference type="SUPFAM" id="SSF55874">
    <property type="entry name" value="ATPase domain of HSP90 chaperone/DNA topoisomerase II/histidine kinase"/>
    <property type="match status" value="1"/>
</dbReference>
<proteinExistence type="predicted"/>
<evidence type="ECO:0000259" key="13">
    <source>
        <dbReference type="PROSITE" id="PS50109"/>
    </source>
</evidence>
<dbReference type="PROSITE" id="PS50109">
    <property type="entry name" value="HIS_KIN"/>
    <property type="match status" value="1"/>
</dbReference>
<dbReference type="PANTHER" id="PTHR45436:SF14">
    <property type="entry name" value="SENSOR PROTEIN QSEC"/>
    <property type="match status" value="1"/>
</dbReference>
<sequence length="468" mass="53207">MKSKLPFSIKRRLTLSVVLLSTLLIVITLFFSFASARHEIKEVYDARLGQSAKLLLLNYSLLSTQSDQTSYQQTFERWMQDIHRLAPDDDDGPTQYGHPYEQNIVFQFYQQGELLWSSDNKMGEVEHQVDSQGFGYFHNQQRLWRSFQLPLNDQRGTHIIVAEKQSIRDEIIDEIALSTALPQIILIPCLAFMITLLIGKNFQPISELRVAIAQRSAHRLDKIVVANETQELSPLVDSLNNMLEQLSQAWQREKRFTRMAAHELKTPLTVLRLNAENALSSQNRQQLDNDLNNILKGIDRTDRLIHQLLTLAKVESTSHIESKQIELDILIKRLMAMLAPFALKQHQALEFVGGSGTLMGDEMLLEVLFKNLLDNAIRYAGEGCEIKVTIDTDDQGLKVHVADNGPNLSAETRAKLFDNFYRANTEQGDGAGLGMSIVRDIALLHNGQVTLLPRTNELNIFEVRFFAP</sequence>
<evidence type="ECO:0000256" key="3">
    <source>
        <dbReference type="ARBA" id="ARBA00012438"/>
    </source>
</evidence>
<dbReference type="InterPro" id="IPR004358">
    <property type="entry name" value="Sig_transdc_His_kin-like_C"/>
</dbReference>
<dbReference type="PRINTS" id="PR00344">
    <property type="entry name" value="BCTRLSENSOR"/>
</dbReference>
<dbReference type="InterPro" id="IPR003594">
    <property type="entry name" value="HATPase_dom"/>
</dbReference>
<evidence type="ECO:0000313" key="15">
    <source>
        <dbReference type="EMBL" id="MFB9135485.1"/>
    </source>
</evidence>
<dbReference type="Pfam" id="PF00512">
    <property type="entry name" value="HisKA"/>
    <property type="match status" value="1"/>
</dbReference>
<keyword evidence="8" id="KW-0418">Kinase</keyword>
<keyword evidence="10" id="KW-1133">Transmembrane helix</keyword>
<dbReference type="Gene3D" id="1.10.287.130">
    <property type="match status" value="1"/>
</dbReference>
<dbReference type="CDD" id="cd00075">
    <property type="entry name" value="HATPase"/>
    <property type="match status" value="1"/>
</dbReference>
<gene>
    <name evidence="15" type="ORF">ACFFUV_10985</name>
</gene>
<dbReference type="Pfam" id="PF02518">
    <property type="entry name" value="HATPase_c"/>
    <property type="match status" value="1"/>
</dbReference>
<dbReference type="Proteomes" id="UP001589645">
    <property type="component" value="Unassembled WGS sequence"/>
</dbReference>
<comment type="subcellular location">
    <subcellularLocation>
        <location evidence="2">Membrane</location>
        <topology evidence="2">Multi-pass membrane protein</topology>
    </subcellularLocation>
</comment>
<keyword evidence="5" id="KW-0808">Transferase</keyword>
<evidence type="ECO:0000259" key="14">
    <source>
        <dbReference type="PROSITE" id="PS50885"/>
    </source>
</evidence>
<reference evidence="15 16" key="1">
    <citation type="submission" date="2024-09" db="EMBL/GenBank/DDBJ databases">
        <authorList>
            <person name="Sun Q."/>
            <person name="Mori K."/>
        </authorList>
    </citation>
    <scope>NUCLEOTIDE SEQUENCE [LARGE SCALE GENOMIC DNA]</scope>
    <source>
        <strain evidence="15 16">CECT 8064</strain>
    </source>
</reference>
<evidence type="ECO:0000256" key="11">
    <source>
        <dbReference type="ARBA" id="ARBA00023012"/>
    </source>
</evidence>
<comment type="caution">
    <text evidence="15">The sequence shown here is derived from an EMBL/GenBank/DDBJ whole genome shotgun (WGS) entry which is preliminary data.</text>
</comment>
<evidence type="ECO:0000256" key="9">
    <source>
        <dbReference type="ARBA" id="ARBA00022840"/>
    </source>
</evidence>
<keyword evidence="4" id="KW-0597">Phosphoprotein</keyword>
<dbReference type="PANTHER" id="PTHR45436">
    <property type="entry name" value="SENSOR HISTIDINE KINASE YKOH"/>
    <property type="match status" value="1"/>
</dbReference>
<evidence type="ECO:0000256" key="2">
    <source>
        <dbReference type="ARBA" id="ARBA00004141"/>
    </source>
</evidence>
<keyword evidence="16" id="KW-1185">Reference proteome</keyword>
<dbReference type="Gene3D" id="3.30.565.10">
    <property type="entry name" value="Histidine kinase-like ATPase, C-terminal domain"/>
    <property type="match status" value="1"/>
</dbReference>
<dbReference type="InterPro" id="IPR003661">
    <property type="entry name" value="HisK_dim/P_dom"/>
</dbReference>
<dbReference type="InterPro" id="IPR036890">
    <property type="entry name" value="HATPase_C_sf"/>
</dbReference>
<dbReference type="SMART" id="SM00388">
    <property type="entry name" value="HisKA"/>
    <property type="match status" value="1"/>
</dbReference>
<organism evidence="15 16">
    <name type="scientific">Vibrio olivae</name>
    <dbReference type="NCBI Taxonomy" id="1243002"/>
    <lineage>
        <taxon>Bacteria</taxon>
        <taxon>Pseudomonadati</taxon>
        <taxon>Pseudomonadota</taxon>
        <taxon>Gammaproteobacteria</taxon>
        <taxon>Vibrionales</taxon>
        <taxon>Vibrionaceae</taxon>
        <taxon>Vibrio</taxon>
    </lineage>
</organism>
<evidence type="ECO:0000256" key="8">
    <source>
        <dbReference type="ARBA" id="ARBA00022777"/>
    </source>
</evidence>
<evidence type="ECO:0000256" key="1">
    <source>
        <dbReference type="ARBA" id="ARBA00000085"/>
    </source>
</evidence>
<evidence type="ECO:0000256" key="10">
    <source>
        <dbReference type="ARBA" id="ARBA00022989"/>
    </source>
</evidence>
<keyword evidence="7" id="KW-0547">Nucleotide-binding</keyword>
<keyword evidence="11" id="KW-0902">Two-component regulatory system</keyword>